<evidence type="ECO:0000313" key="2">
    <source>
        <dbReference type="EMBL" id="OEU21592.1"/>
    </source>
</evidence>
<protein>
    <submittedName>
        <fullName evidence="2">Uncharacterized protein</fullName>
    </submittedName>
</protein>
<feature type="compositionally biased region" description="Gly residues" evidence="1">
    <location>
        <begin position="1"/>
        <end position="11"/>
    </location>
</feature>
<reference evidence="2 3" key="1">
    <citation type="submission" date="2016-09" db="EMBL/GenBank/DDBJ databases">
        <title>Extensive genetic diversity and differential bi-allelic expression allows diatom success in the polar Southern Ocean.</title>
        <authorList>
            <consortium name="DOE Joint Genome Institute"/>
            <person name="Mock T."/>
            <person name="Otillar R.P."/>
            <person name="Strauss J."/>
            <person name="Dupont C."/>
            <person name="Frickenhaus S."/>
            <person name="Maumus F."/>
            <person name="Mcmullan M."/>
            <person name="Sanges R."/>
            <person name="Schmutz J."/>
            <person name="Toseland A."/>
            <person name="Valas R."/>
            <person name="Veluchamy A."/>
            <person name="Ward B.J."/>
            <person name="Allen A."/>
            <person name="Barry K."/>
            <person name="Falciatore A."/>
            <person name="Ferrante M."/>
            <person name="Fortunato A.E."/>
            <person name="Gloeckner G."/>
            <person name="Gruber A."/>
            <person name="Hipkin R."/>
            <person name="Janech M."/>
            <person name="Kroth P."/>
            <person name="Leese F."/>
            <person name="Lindquist E."/>
            <person name="Lyon B.R."/>
            <person name="Martin J."/>
            <person name="Mayer C."/>
            <person name="Parker M."/>
            <person name="Quesneville H."/>
            <person name="Raymond J."/>
            <person name="Uhlig C."/>
            <person name="Valentin K.U."/>
            <person name="Worden A.Z."/>
            <person name="Armbrust E.V."/>
            <person name="Bowler C."/>
            <person name="Green B."/>
            <person name="Moulton V."/>
            <person name="Van Oosterhout C."/>
            <person name="Grigoriev I."/>
        </authorList>
    </citation>
    <scope>NUCLEOTIDE SEQUENCE [LARGE SCALE GENOMIC DNA]</scope>
    <source>
        <strain evidence="2 3">CCMP1102</strain>
    </source>
</reference>
<dbReference type="InParanoid" id="A0A1E7FTV9"/>
<evidence type="ECO:0000256" key="1">
    <source>
        <dbReference type="SAM" id="MobiDB-lite"/>
    </source>
</evidence>
<sequence length="239" mass="26155">MMATNGSGGLLLDGASNNEQPVGDGIDGGPRSLFGIDNHDDDHDNDGQGFAMNDDYDGDDHNNGDNNDGGMMTSGAMDIEESQANVFHNKDGGRSTKRVAFAESSIYEDDAKRKHQKKKKVDPWVLLDPHSMGDASYKLKPLKRGKTYRLPDGILQPPSECVTGASTTSKRHISQPDRRSLFAPPKLRPSLAVETYRIAMGKQLEDVVSLSSSSNNDTKISYRGLAYGDEFLYIAKENR</sequence>
<feature type="non-terminal residue" evidence="2">
    <location>
        <position position="239"/>
    </location>
</feature>
<dbReference type="KEGG" id="fcy:FRACYDRAFT_216806"/>
<keyword evidence="3" id="KW-1185">Reference proteome</keyword>
<accession>A0A1E7FTV9</accession>
<proteinExistence type="predicted"/>
<evidence type="ECO:0000313" key="3">
    <source>
        <dbReference type="Proteomes" id="UP000095751"/>
    </source>
</evidence>
<dbReference type="AlphaFoldDB" id="A0A1E7FTV9"/>
<feature type="region of interest" description="Disordered" evidence="1">
    <location>
        <begin position="1"/>
        <end position="81"/>
    </location>
</feature>
<name>A0A1E7FTV9_9STRA</name>
<feature type="compositionally biased region" description="Basic and acidic residues" evidence="1">
    <location>
        <begin position="37"/>
        <end position="46"/>
    </location>
</feature>
<dbReference type="OrthoDB" id="10038475at2759"/>
<organism evidence="2 3">
    <name type="scientific">Fragilariopsis cylindrus CCMP1102</name>
    <dbReference type="NCBI Taxonomy" id="635003"/>
    <lineage>
        <taxon>Eukaryota</taxon>
        <taxon>Sar</taxon>
        <taxon>Stramenopiles</taxon>
        <taxon>Ochrophyta</taxon>
        <taxon>Bacillariophyta</taxon>
        <taxon>Bacillariophyceae</taxon>
        <taxon>Bacillariophycidae</taxon>
        <taxon>Bacillariales</taxon>
        <taxon>Bacillariaceae</taxon>
        <taxon>Fragilariopsis</taxon>
    </lineage>
</organism>
<dbReference type="Proteomes" id="UP000095751">
    <property type="component" value="Unassembled WGS sequence"/>
</dbReference>
<gene>
    <name evidence="2" type="ORF">FRACYDRAFT_216806</name>
</gene>
<dbReference type="EMBL" id="KV784354">
    <property type="protein sequence ID" value="OEU21592.1"/>
    <property type="molecule type" value="Genomic_DNA"/>
</dbReference>